<dbReference type="EMBL" id="MOXD01000008">
    <property type="protein sequence ID" value="OMQ21349.1"/>
    <property type="molecule type" value="Genomic_DNA"/>
</dbReference>
<dbReference type="GO" id="GO:0006355">
    <property type="term" value="P:regulation of DNA-templated transcription"/>
    <property type="evidence" value="ECO:0007669"/>
    <property type="project" value="InterPro"/>
</dbReference>
<proteinExistence type="predicted"/>
<dbReference type="Gene3D" id="1.10.1220.10">
    <property type="entry name" value="Met repressor-like"/>
    <property type="match status" value="1"/>
</dbReference>
<name>A0A1S8CH66_9GAMM</name>
<keyword evidence="2" id="KW-1185">Reference proteome</keyword>
<dbReference type="GO" id="GO:0043565">
    <property type="term" value="F:sequence-specific DNA binding"/>
    <property type="evidence" value="ECO:0007669"/>
    <property type="project" value="UniProtKB-ARBA"/>
</dbReference>
<reference evidence="1 2" key="1">
    <citation type="submission" date="2016-11" db="EMBL/GenBank/DDBJ databases">
        <title>Rahnella oryzae sp. nov., isolated from rice root.</title>
        <authorList>
            <person name="Zhang X.-X."/>
            <person name="Zhang J."/>
        </authorList>
    </citation>
    <scope>NUCLEOTIDE SEQUENCE [LARGE SCALE GENOMIC DNA]</scope>
    <source>
        <strain evidence="1 2">J11-6</strain>
    </source>
</reference>
<accession>A0A1S8CH66</accession>
<dbReference type="OrthoDB" id="6485518at2"/>
<comment type="caution">
    <text evidence="1">The sequence shown here is derived from an EMBL/GenBank/DDBJ whole genome shotgun (WGS) entry which is preliminary data.</text>
</comment>
<dbReference type="InterPro" id="IPR013321">
    <property type="entry name" value="Arc_rbn_hlx_hlx"/>
</dbReference>
<dbReference type="Proteomes" id="UP000216021">
    <property type="component" value="Unassembled WGS sequence"/>
</dbReference>
<sequence length="95" mass="10692">MESRIQFRIGNETKQLAQKAAEAKGTTLSEACRQLAEQLAAEQRITEEHENWLKGKVDAAFARLHEGSAVYLSESQAEQRMDDVKAKVRARYAAK</sequence>
<evidence type="ECO:0000313" key="1">
    <source>
        <dbReference type="EMBL" id="OMQ21349.1"/>
    </source>
</evidence>
<dbReference type="AlphaFoldDB" id="A0A1S8CH66"/>
<organism evidence="1 2">
    <name type="scientific">Serratia oryzae</name>
    <dbReference type="NCBI Taxonomy" id="2034155"/>
    <lineage>
        <taxon>Bacteria</taxon>
        <taxon>Pseudomonadati</taxon>
        <taxon>Pseudomonadota</taxon>
        <taxon>Gammaproteobacteria</taxon>
        <taxon>Enterobacterales</taxon>
        <taxon>Yersiniaceae</taxon>
        <taxon>Serratia</taxon>
    </lineage>
</organism>
<dbReference type="RefSeq" id="WP_076942986.1">
    <property type="nucleotide sequence ID" value="NZ_MOXD01000008.1"/>
</dbReference>
<dbReference type="InterPro" id="IPR010985">
    <property type="entry name" value="Ribbon_hlx_hlx"/>
</dbReference>
<protein>
    <submittedName>
        <fullName evidence="1">Damage-inducible protein J</fullName>
    </submittedName>
</protein>
<evidence type="ECO:0000313" key="2">
    <source>
        <dbReference type="Proteomes" id="UP000216021"/>
    </source>
</evidence>
<gene>
    <name evidence="1" type="ORF">BMI79_14780</name>
</gene>
<dbReference type="SUPFAM" id="SSF47598">
    <property type="entry name" value="Ribbon-helix-helix"/>
    <property type="match status" value="1"/>
</dbReference>